<sequence>MVSSARSFIEHVGHVLFPREPLDLTDTSRCPACFVILPPSAVCSQCGLDLNHPDAALLREESHDVATLLDSRLELIGKIRFETAAERKRLRDEARDAEYAAFEAATAHRAARSAAAPESDIRTVAAATAATAATPAASANTAIPGATPPAAHDSVVSPPANPSHSSTEVAGKPHSGIQVLLLVVGVSLLSIGAIFFLIYAFLTFGLIWRSAIIASITIASIVTASAMKRRGLSATGEALSALAVVLVILDIYALRANDLVVLGDEAGRLYWGGALLLAALGFMLWHRASALVLVNVVGFALFPLAAALLAAGLADESTFDTAALAALVALAAASLIHVFAAHGSYTAYAERIICVVYALFAFAGGLVLAAFTHTASSNNDTAGWVFALAALAALHGIAAWGRGNALMPGLHNAFAAVAGVLLGAALWIAIIPRAEAVDDAVEGADAAPFRLLLVVAALTATALASETIGRRLAAAGRLATFWAAVGVWIVTGTAAIIPLFQSLFVALQFTGQQDLRRITPGSAPFDIENGGWPQLTLLIVPAAMAIVWWLTRQLRGRLHSVLGSAGIALALAAPLTGTLLSAVIAWLILATAALVSIARDRRRNGARRIHVTIAAGGLLPLVLAYSSGWSSHHTWVLASVVTAALLVAARSVLTGIGDRAALLGSASIVLLLAAAGVGEQLQFGFTDGQPNQLESWLVVGAAGVLLLALSFWKSAPQTTAADRLTVWWIGLGATSLAAAVLWIASINGAPSDSAPLVLNLPLVSFIIAAAALLALALTMTGRVGINRLEARYTAAALLAPATVWALDSASRTLGLSDIAIQLAPATASVLVGAASMALRVRGLHPRMRRVSEISALTVAGITAANAIVEPRASHWLIVLLVSITLLLASIARDGIFGSHSPRRHLVWAAVTFGTGALWLRLDQGRVEALEAYVLPLAAVVLIVGAFTARAELRQSRLVSAPAIVLAALLIAVLPLGLNAASGSGLHTLIIAGLSGAVLLTACFVEPHERLVDFWGVAIVAAGVGLIATTGSRALVLASQSTNALPELDSWLLGAVAVIALGSFGLASTSFTTDPAHSRWAPTSEILLGTALVLLFAIETLVLLDSGSVESALDSIRIVGLVVIGSSLLLVTARPSARPLTHRISYLAFVLASLVGAIAALGGLITPVEWVTIPLGAAVLIHGVIRMARAPELRSFSALTAGLVIILLPSLIATFIATDSLNTVWRILALGVASVVAIVAGTWLRLQAPLVIGAVVALIHAAHTFAPAIVALYQLTDWWLWAVVGGAIVLFLGITLERRIRDLKTLNTKFSALR</sequence>
<keyword evidence="2" id="KW-0472">Membrane</keyword>
<dbReference type="Proteomes" id="UP000231742">
    <property type="component" value="Unassembled WGS sequence"/>
</dbReference>
<feature type="transmembrane region" description="Helical" evidence="2">
    <location>
        <begin position="756"/>
        <end position="778"/>
    </location>
</feature>
<feature type="transmembrane region" description="Helical" evidence="2">
    <location>
        <begin position="1222"/>
        <end position="1243"/>
    </location>
</feature>
<feature type="transmembrane region" description="Helical" evidence="2">
    <location>
        <begin position="1195"/>
        <end position="1216"/>
    </location>
</feature>
<reference evidence="3 4" key="1">
    <citation type="submission" date="2017-11" db="EMBL/GenBank/DDBJ databases">
        <title>Genomic Encyclopedia of Archaeal and Bacterial Type Strains, Phase II (KMG-II): From Individual Species to Whole Genera.</title>
        <authorList>
            <person name="Goeker M."/>
        </authorList>
    </citation>
    <scope>NUCLEOTIDE SEQUENCE [LARGE SCALE GENOMIC DNA]</scope>
    <source>
        <strain evidence="3 4">DSM 16400</strain>
    </source>
</reference>
<feature type="transmembrane region" description="Helical" evidence="2">
    <location>
        <begin position="451"/>
        <end position="469"/>
    </location>
</feature>
<organism evidence="3 4">
    <name type="scientific">Salinibacterium amurskyense</name>
    <dbReference type="NCBI Taxonomy" id="205941"/>
    <lineage>
        <taxon>Bacteria</taxon>
        <taxon>Bacillati</taxon>
        <taxon>Actinomycetota</taxon>
        <taxon>Actinomycetes</taxon>
        <taxon>Micrococcales</taxon>
        <taxon>Microbacteriaceae</taxon>
        <taxon>Salinibacterium</taxon>
    </lineage>
</organism>
<keyword evidence="4" id="KW-1185">Reference proteome</keyword>
<feature type="transmembrane region" description="Helical" evidence="2">
    <location>
        <begin position="413"/>
        <end position="431"/>
    </location>
</feature>
<gene>
    <name evidence="3" type="ORF">CLV85_1268</name>
</gene>
<feature type="transmembrane region" description="Helical" evidence="2">
    <location>
        <begin position="207"/>
        <end position="226"/>
    </location>
</feature>
<evidence type="ECO:0008006" key="5">
    <source>
        <dbReference type="Google" id="ProtNLM"/>
    </source>
</evidence>
<comment type="caution">
    <text evidence="3">The sequence shown here is derived from an EMBL/GenBank/DDBJ whole genome shotgun (WGS) entry which is preliminary data.</text>
</comment>
<evidence type="ECO:0000256" key="1">
    <source>
        <dbReference type="SAM" id="MobiDB-lite"/>
    </source>
</evidence>
<feature type="region of interest" description="Disordered" evidence="1">
    <location>
        <begin position="138"/>
        <end position="169"/>
    </location>
</feature>
<feature type="transmembrane region" description="Helical" evidence="2">
    <location>
        <begin position="1277"/>
        <end position="1295"/>
    </location>
</feature>
<feature type="transmembrane region" description="Helical" evidence="2">
    <location>
        <begin position="850"/>
        <end position="868"/>
    </location>
</feature>
<feature type="transmembrane region" description="Helical" evidence="2">
    <location>
        <begin position="238"/>
        <end position="256"/>
    </location>
</feature>
<feature type="transmembrane region" description="Helical" evidence="2">
    <location>
        <begin position="557"/>
        <end position="573"/>
    </location>
</feature>
<feature type="transmembrane region" description="Helical" evidence="2">
    <location>
        <begin position="634"/>
        <end position="653"/>
    </location>
</feature>
<protein>
    <recommendedName>
        <fullName evidence="5">DUF2157 domain-containing protein</fullName>
    </recommendedName>
</protein>
<feature type="transmembrane region" description="Helical" evidence="2">
    <location>
        <begin position="179"/>
        <end position="201"/>
    </location>
</feature>
<feature type="transmembrane region" description="Helical" evidence="2">
    <location>
        <begin position="660"/>
        <end position="683"/>
    </location>
</feature>
<dbReference type="InterPro" id="IPR023298">
    <property type="entry name" value="ATPase_P-typ_TM_dom_sf"/>
</dbReference>
<feature type="transmembrane region" description="Helical" evidence="2">
    <location>
        <begin position="983"/>
        <end position="1004"/>
    </location>
</feature>
<dbReference type="OrthoDB" id="5096967at2"/>
<evidence type="ECO:0000313" key="3">
    <source>
        <dbReference type="EMBL" id="PJJ82080.1"/>
    </source>
</evidence>
<feature type="transmembrane region" description="Helical" evidence="2">
    <location>
        <begin position="1144"/>
        <end position="1164"/>
    </location>
</feature>
<feature type="transmembrane region" description="Helical" evidence="2">
    <location>
        <begin position="481"/>
        <end position="511"/>
    </location>
</feature>
<feature type="transmembrane region" description="Helical" evidence="2">
    <location>
        <begin position="579"/>
        <end position="597"/>
    </location>
</feature>
<evidence type="ECO:0000313" key="4">
    <source>
        <dbReference type="Proteomes" id="UP000231742"/>
    </source>
</evidence>
<keyword evidence="2" id="KW-0812">Transmembrane</keyword>
<dbReference type="NCBIfam" id="NF047321">
    <property type="entry name" value="SCO7613_CTERM"/>
    <property type="match status" value="1"/>
</dbReference>
<feature type="transmembrane region" description="Helical" evidence="2">
    <location>
        <begin position="1011"/>
        <end position="1030"/>
    </location>
</feature>
<feature type="transmembrane region" description="Helical" evidence="2">
    <location>
        <begin position="904"/>
        <end position="921"/>
    </location>
</feature>
<feature type="transmembrane region" description="Helical" evidence="2">
    <location>
        <begin position="292"/>
        <end position="313"/>
    </location>
</feature>
<feature type="transmembrane region" description="Helical" evidence="2">
    <location>
        <begin position="957"/>
        <end position="977"/>
    </location>
</feature>
<feature type="transmembrane region" description="Helical" evidence="2">
    <location>
        <begin position="1250"/>
        <end position="1271"/>
    </location>
</feature>
<feature type="transmembrane region" description="Helical" evidence="2">
    <location>
        <begin position="724"/>
        <end position="744"/>
    </location>
</feature>
<feature type="transmembrane region" description="Helical" evidence="2">
    <location>
        <begin position="1170"/>
        <end position="1188"/>
    </location>
</feature>
<feature type="transmembrane region" description="Helical" evidence="2">
    <location>
        <begin position="1084"/>
        <end position="1103"/>
    </location>
</feature>
<name>A0A2M9D8T4_9MICO</name>
<feature type="transmembrane region" description="Helical" evidence="2">
    <location>
        <begin position="609"/>
        <end position="628"/>
    </location>
</feature>
<dbReference type="EMBL" id="PGFH01000001">
    <property type="protein sequence ID" value="PJJ82080.1"/>
    <property type="molecule type" value="Genomic_DNA"/>
</dbReference>
<feature type="transmembrane region" description="Helical" evidence="2">
    <location>
        <begin position="319"/>
        <end position="340"/>
    </location>
</feature>
<feature type="transmembrane region" description="Helical" evidence="2">
    <location>
        <begin position="531"/>
        <end position="550"/>
    </location>
</feature>
<proteinExistence type="predicted"/>
<feature type="transmembrane region" description="Helical" evidence="2">
    <location>
        <begin position="933"/>
        <end position="950"/>
    </location>
</feature>
<dbReference type="InterPro" id="IPR058062">
    <property type="entry name" value="SCO7613_C"/>
</dbReference>
<feature type="transmembrane region" description="Helical" evidence="2">
    <location>
        <begin position="352"/>
        <end position="371"/>
    </location>
</feature>
<accession>A0A2M9D8T4</accession>
<feature type="transmembrane region" description="Helical" evidence="2">
    <location>
        <begin position="1115"/>
        <end position="1132"/>
    </location>
</feature>
<feature type="transmembrane region" description="Helical" evidence="2">
    <location>
        <begin position="268"/>
        <end position="285"/>
    </location>
</feature>
<dbReference type="SUPFAM" id="SSF81665">
    <property type="entry name" value="Calcium ATPase, transmembrane domain M"/>
    <property type="match status" value="1"/>
</dbReference>
<feature type="transmembrane region" description="Helical" evidence="2">
    <location>
        <begin position="695"/>
        <end position="712"/>
    </location>
</feature>
<keyword evidence="2" id="KW-1133">Transmembrane helix</keyword>
<evidence type="ECO:0000256" key="2">
    <source>
        <dbReference type="SAM" id="Phobius"/>
    </source>
</evidence>
<feature type="transmembrane region" description="Helical" evidence="2">
    <location>
        <begin position="1050"/>
        <end position="1072"/>
    </location>
</feature>
<feature type="transmembrane region" description="Helical" evidence="2">
    <location>
        <begin position="383"/>
        <end position="401"/>
    </location>
</feature>
<feature type="transmembrane region" description="Helical" evidence="2">
    <location>
        <begin position="874"/>
        <end position="892"/>
    </location>
</feature>